<proteinExistence type="predicted"/>
<gene>
    <name evidence="2" type="ORF">NDU88_006708</name>
</gene>
<evidence type="ECO:0000313" key="2">
    <source>
        <dbReference type="EMBL" id="KAJ1153950.1"/>
    </source>
</evidence>
<accession>A0AAV7RSU9</accession>
<comment type="caution">
    <text evidence="2">The sequence shown here is derived from an EMBL/GenBank/DDBJ whole genome shotgun (WGS) entry which is preliminary data.</text>
</comment>
<feature type="region of interest" description="Disordered" evidence="1">
    <location>
        <begin position="64"/>
        <end position="89"/>
    </location>
</feature>
<protein>
    <submittedName>
        <fullName evidence="2">Uncharacterized protein</fullName>
    </submittedName>
</protein>
<feature type="compositionally biased region" description="Basic and acidic residues" evidence="1">
    <location>
        <begin position="80"/>
        <end position="89"/>
    </location>
</feature>
<reference evidence="2" key="1">
    <citation type="journal article" date="2022" name="bioRxiv">
        <title>Sequencing and chromosome-scale assembly of the giantPleurodeles waltlgenome.</title>
        <authorList>
            <person name="Brown T."/>
            <person name="Elewa A."/>
            <person name="Iarovenko S."/>
            <person name="Subramanian E."/>
            <person name="Araus A.J."/>
            <person name="Petzold A."/>
            <person name="Susuki M."/>
            <person name="Suzuki K.-i.T."/>
            <person name="Hayashi T."/>
            <person name="Toyoda A."/>
            <person name="Oliveira C."/>
            <person name="Osipova E."/>
            <person name="Leigh N.D."/>
            <person name="Simon A."/>
            <person name="Yun M.H."/>
        </authorList>
    </citation>
    <scope>NUCLEOTIDE SEQUENCE</scope>
    <source>
        <strain evidence="2">20211129_DDA</strain>
        <tissue evidence="2">Liver</tissue>
    </source>
</reference>
<dbReference type="EMBL" id="JANPWB010000009">
    <property type="protein sequence ID" value="KAJ1153950.1"/>
    <property type="molecule type" value="Genomic_DNA"/>
</dbReference>
<evidence type="ECO:0000256" key="1">
    <source>
        <dbReference type="SAM" id="MobiDB-lite"/>
    </source>
</evidence>
<keyword evidence="3" id="KW-1185">Reference proteome</keyword>
<sequence>MALVTPALLKQTSTWASGHRRRVRYGDKDLAEDYRGRAESRHGRKIQALSDTRHRAGKLEVQGLRVGDPPDLSQRGATETMHKLPGDRL</sequence>
<name>A0AAV7RSU9_PLEWA</name>
<dbReference type="AlphaFoldDB" id="A0AAV7RSU9"/>
<dbReference type="Proteomes" id="UP001066276">
    <property type="component" value="Chromosome 5"/>
</dbReference>
<organism evidence="2 3">
    <name type="scientific">Pleurodeles waltl</name>
    <name type="common">Iberian ribbed newt</name>
    <dbReference type="NCBI Taxonomy" id="8319"/>
    <lineage>
        <taxon>Eukaryota</taxon>
        <taxon>Metazoa</taxon>
        <taxon>Chordata</taxon>
        <taxon>Craniata</taxon>
        <taxon>Vertebrata</taxon>
        <taxon>Euteleostomi</taxon>
        <taxon>Amphibia</taxon>
        <taxon>Batrachia</taxon>
        <taxon>Caudata</taxon>
        <taxon>Salamandroidea</taxon>
        <taxon>Salamandridae</taxon>
        <taxon>Pleurodelinae</taxon>
        <taxon>Pleurodeles</taxon>
    </lineage>
</organism>
<evidence type="ECO:0000313" key="3">
    <source>
        <dbReference type="Proteomes" id="UP001066276"/>
    </source>
</evidence>